<evidence type="ECO:0000259" key="1">
    <source>
        <dbReference type="Pfam" id="PF25534"/>
    </source>
</evidence>
<dbReference type="Pfam" id="PF25534">
    <property type="entry name" value="DUF7918"/>
    <property type="match status" value="1"/>
</dbReference>
<dbReference type="EMBL" id="JAWHQM010000021">
    <property type="protein sequence ID" value="KAK5631836.1"/>
    <property type="molecule type" value="Genomic_DNA"/>
</dbReference>
<evidence type="ECO:0000313" key="3">
    <source>
        <dbReference type="Proteomes" id="UP001305414"/>
    </source>
</evidence>
<organism evidence="2 3">
    <name type="scientific">Xylaria bambusicola</name>
    <dbReference type="NCBI Taxonomy" id="326684"/>
    <lineage>
        <taxon>Eukaryota</taxon>
        <taxon>Fungi</taxon>
        <taxon>Dikarya</taxon>
        <taxon>Ascomycota</taxon>
        <taxon>Pezizomycotina</taxon>
        <taxon>Sordariomycetes</taxon>
        <taxon>Xylariomycetidae</taxon>
        <taxon>Xylariales</taxon>
        <taxon>Xylariaceae</taxon>
        <taxon>Xylaria</taxon>
    </lineage>
</organism>
<feature type="domain" description="DUF7918" evidence="1">
    <location>
        <begin position="9"/>
        <end position="94"/>
    </location>
</feature>
<gene>
    <name evidence="2" type="ORF">RRF57_007550</name>
</gene>
<name>A0AAN7ZAI0_9PEZI</name>
<dbReference type="Proteomes" id="UP001305414">
    <property type="component" value="Unassembled WGS sequence"/>
</dbReference>
<keyword evidence="3" id="KW-1185">Reference proteome</keyword>
<accession>A0AAN7ZAI0</accession>
<protein>
    <recommendedName>
        <fullName evidence="1">DUF7918 domain-containing protein</fullName>
    </recommendedName>
</protein>
<dbReference type="InterPro" id="IPR057678">
    <property type="entry name" value="DUF7918"/>
</dbReference>
<dbReference type="PANTHER" id="PTHR36223">
    <property type="entry name" value="BETA-LACTAMASE-TYPE TRANSPEPTIDASE FOLD DOMAIN CONTAINING PROTEIN"/>
    <property type="match status" value="1"/>
</dbReference>
<comment type="caution">
    <text evidence="2">The sequence shown here is derived from an EMBL/GenBank/DDBJ whole genome shotgun (WGS) entry which is preliminary data.</text>
</comment>
<dbReference type="PANTHER" id="PTHR36223:SF1">
    <property type="entry name" value="TRANSCRIPTION ELONGATION FACTOR EAF N-TERMINAL DOMAIN-CONTAINING PROTEIN"/>
    <property type="match status" value="1"/>
</dbReference>
<evidence type="ECO:0000313" key="2">
    <source>
        <dbReference type="EMBL" id="KAK5631836.1"/>
    </source>
</evidence>
<reference evidence="2 3" key="1">
    <citation type="submission" date="2023-10" db="EMBL/GenBank/DDBJ databases">
        <title>Draft genome sequence of Xylaria bambusicola isolate GMP-LS, the root and basal stem rot pathogen of sugarcane in Indonesia.</title>
        <authorList>
            <person name="Selvaraj P."/>
            <person name="Muralishankar V."/>
            <person name="Muruganantham S."/>
            <person name="Sp S."/>
            <person name="Haryani S."/>
            <person name="Lau K.J.X."/>
            <person name="Naqvi N.I."/>
        </authorList>
    </citation>
    <scope>NUCLEOTIDE SEQUENCE [LARGE SCALE GENOMIC DNA]</scope>
    <source>
        <strain evidence="2">GMP-LS</strain>
    </source>
</reference>
<dbReference type="AlphaFoldDB" id="A0AAN7ZAI0"/>
<proteinExistence type="predicted"/>
<sequence length="107" mass="12048">MAVIEDVPGIEVTVLVDRKKAIEYEADDELKRSLTKHACPTATKYIESINDASFSIRLDARRDYAWGYKKHALVFETDVDGDFISSKVLSSPKTKTIDGKKRIARSL</sequence>